<dbReference type="EMBL" id="OD565094">
    <property type="protein sequence ID" value="CAD7440826.1"/>
    <property type="molecule type" value="Genomic_DNA"/>
</dbReference>
<proteinExistence type="predicted"/>
<sequence length="105" mass="11127">MYELSSPPLLSGARAQWSAAALSVVSFPAARAVPSLGLAGSSGTGTRTLALSREDSLDASNKQTSSQAPEDNVKLHPRKSSFQHRVPPLLFVGTSPSWTKGEFHH</sequence>
<feature type="compositionally biased region" description="Polar residues" evidence="1">
    <location>
        <begin position="58"/>
        <end position="69"/>
    </location>
</feature>
<evidence type="ECO:0000256" key="1">
    <source>
        <dbReference type="SAM" id="MobiDB-lite"/>
    </source>
</evidence>
<reference evidence="2" key="1">
    <citation type="submission" date="2020-11" db="EMBL/GenBank/DDBJ databases">
        <authorList>
            <person name="Tran Van P."/>
        </authorList>
    </citation>
    <scope>NUCLEOTIDE SEQUENCE</scope>
</reference>
<protein>
    <submittedName>
        <fullName evidence="2">Uncharacterized protein</fullName>
    </submittedName>
</protein>
<gene>
    <name evidence="2" type="ORF">TBIB3V08_LOCUS3316</name>
</gene>
<feature type="region of interest" description="Disordered" evidence="1">
    <location>
        <begin position="53"/>
        <end position="75"/>
    </location>
</feature>
<evidence type="ECO:0000313" key="2">
    <source>
        <dbReference type="EMBL" id="CAD7440826.1"/>
    </source>
</evidence>
<accession>A0A7R9ETP3</accession>
<organism evidence="2">
    <name type="scientific">Timema bartmani</name>
    <dbReference type="NCBI Taxonomy" id="61472"/>
    <lineage>
        <taxon>Eukaryota</taxon>
        <taxon>Metazoa</taxon>
        <taxon>Ecdysozoa</taxon>
        <taxon>Arthropoda</taxon>
        <taxon>Hexapoda</taxon>
        <taxon>Insecta</taxon>
        <taxon>Pterygota</taxon>
        <taxon>Neoptera</taxon>
        <taxon>Polyneoptera</taxon>
        <taxon>Phasmatodea</taxon>
        <taxon>Timematodea</taxon>
        <taxon>Timematoidea</taxon>
        <taxon>Timematidae</taxon>
        <taxon>Timema</taxon>
    </lineage>
</organism>
<name>A0A7R9ETP3_9NEOP</name>
<dbReference type="AlphaFoldDB" id="A0A7R9ETP3"/>